<evidence type="ECO:0000313" key="2">
    <source>
        <dbReference type="Proteomes" id="UP001328107"/>
    </source>
</evidence>
<dbReference type="Proteomes" id="UP001328107">
    <property type="component" value="Unassembled WGS sequence"/>
</dbReference>
<organism evidence="1 2">
    <name type="scientific">Pristionchus mayeri</name>
    <dbReference type="NCBI Taxonomy" id="1317129"/>
    <lineage>
        <taxon>Eukaryota</taxon>
        <taxon>Metazoa</taxon>
        <taxon>Ecdysozoa</taxon>
        <taxon>Nematoda</taxon>
        <taxon>Chromadorea</taxon>
        <taxon>Rhabditida</taxon>
        <taxon>Rhabditina</taxon>
        <taxon>Diplogasteromorpha</taxon>
        <taxon>Diplogasteroidea</taxon>
        <taxon>Neodiplogasteridae</taxon>
        <taxon>Pristionchus</taxon>
    </lineage>
</organism>
<accession>A0AAN5CJJ1</accession>
<proteinExistence type="predicted"/>
<evidence type="ECO:0000313" key="1">
    <source>
        <dbReference type="EMBL" id="GMR45618.1"/>
    </source>
</evidence>
<feature type="non-terminal residue" evidence="1">
    <location>
        <position position="1"/>
    </location>
</feature>
<gene>
    <name evidence="1" type="ORF">PMAYCL1PPCAC_15813</name>
</gene>
<dbReference type="AlphaFoldDB" id="A0AAN5CJJ1"/>
<dbReference type="EMBL" id="BTRK01000004">
    <property type="protein sequence ID" value="GMR45618.1"/>
    <property type="molecule type" value="Genomic_DNA"/>
</dbReference>
<feature type="non-terminal residue" evidence="1">
    <location>
        <position position="97"/>
    </location>
</feature>
<comment type="caution">
    <text evidence="1">The sequence shown here is derived from an EMBL/GenBank/DDBJ whole genome shotgun (WGS) entry which is preliminary data.</text>
</comment>
<keyword evidence="2" id="KW-1185">Reference proteome</keyword>
<protein>
    <submittedName>
        <fullName evidence="1">Uncharacterized protein</fullName>
    </submittedName>
</protein>
<sequence>NDRVNYPALVCKNHSMIRESNFSCSRNFVSNTLFIHNIAHDLTTCSKNQAALGPTQRGNEKVPKAGCEFASNAGCSAEHFLPSSCSLFACSPSLHNY</sequence>
<reference evidence="2" key="1">
    <citation type="submission" date="2022-10" db="EMBL/GenBank/DDBJ databases">
        <title>Genome assembly of Pristionchus species.</title>
        <authorList>
            <person name="Yoshida K."/>
            <person name="Sommer R.J."/>
        </authorList>
    </citation>
    <scope>NUCLEOTIDE SEQUENCE [LARGE SCALE GENOMIC DNA]</scope>
    <source>
        <strain evidence="2">RS5460</strain>
    </source>
</reference>
<name>A0AAN5CJJ1_9BILA</name>